<evidence type="ECO:0000256" key="7">
    <source>
        <dbReference type="ARBA" id="ARBA00023277"/>
    </source>
</evidence>
<comment type="pathway">
    <text evidence="2">Carbohydrate acid metabolism; 2-dehydro-3-deoxy-D-gluconate degradation; D-glyceraldehyde 3-phosphate and pyruvate from 2-dehydro-3-deoxy-D-gluconate: step 2/2.</text>
</comment>
<evidence type="ECO:0000256" key="3">
    <source>
        <dbReference type="ARBA" id="ARBA00006906"/>
    </source>
</evidence>
<comment type="similarity">
    <text evidence="3">Belongs to the KHG/KDPG aldolase family.</text>
</comment>
<dbReference type="NCBIfam" id="TIGR01182">
    <property type="entry name" value="eda"/>
    <property type="match status" value="1"/>
</dbReference>
<dbReference type="CDD" id="cd00452">
    <property type="entry name" value="KDPG_aldolase"/>
    <property type="match status" value="1"/>
</dbReference>
<reference evidence="9" key="1">
    <citation type="submission" date="2018-09" db="EMBL/GenBank/DDBJ databases">
        <authorList>
            <person name="Zhu H."/>
        </authorList>
    </citation>
    <scope>NUCLEOTIDE SEQUENCE [LARGE SCALE GENOMIC DNA]</scope>
    <source>
        <strain evidence="9">K2W31S-8</strain>
    </source>
</reference>
<dbReference type="EMBL" id="CP032419">
    <property type="protein sequence ID" value="AYC35102.1"/>
    <property type="molecule type" value="Genomic_DNA"/>
</dbReference>
<evidence type="ECO:0000256" key="1">
    <source>
        <dbReference type="ARBA" id="ARBA00000654"/>
    </source>
</evidence>
<protein>
    <recommendedName>
        <fullName evidence="5">2-dehydro-3-deoxy-phosphogluconate aldolase</fullName>
        <ecNumber evidence="5">4.1.2.14</ecNumber>
    </recommendedName>
</protein>
<dbReference type="GO" id="GO:0008675">
    <property type="term" value="F:2-dehydro-3-deoxy-phosphogluconate aldolase activity"/>
    <property type="evidence" value="ECO:0007669"/>
    <property type="project" value="UniProtKB-EC"/>
</dbReference>
<dbReference type="InterPro" id="IPR000887">
    <property type="entry name" value="Aldlse_KDPG_KHG"/>
</dbReference>
<sequence length="216" mass="23157">MNLRMDVVLQQARPVLPVLVIEDVSLALDLARALHAGGIRVLEVTLRTPRALDAVAAIRKELPELLIGAGTLIHTEQFVEAREAGAQFAVSPGCTERLAAAAEDSGLPYLPGVMTPSEVLLALEYGYRSLKLFPANGNTSVKMLKSFKGPFTGIRFCPTGGVTPDNLLSFLRLPNVACVGGTWIAPANLIRARAWDQITQLAAEARELASSLEHHA</sequence>
<dbReference type="SUPFAM" id="SSF51569">
    <property type="entry name" value="Aldolase"/>
    <property type="match status" value="1"/>
</dbReference>
<dbReference type="PROSITE" id="PS00159">
    <property type="entry name" value="ALDOLASE_KDPG_KHG_1"/>
    <property type="match status" value="1"/>
</dbReference>
<keyword evidence="9" id="KW-1185">Reference proteome</keyword>
<keyword evidence="7" id="KW-0119">Carbohydrate metabolism</keyword>
<name>A0A385ZAP6_9PSED</name>
<dbReference type="PANTHER" id="PTHR30246:SF1">
    <property type="entry name" value="2-DEHYDRO-3-DEOXY-6-PHOSPHOGALACTONATE ALDOLASE-RELATED"/>
    <property type="match status" value="1"/>
</dbReference>
<dbReference type="PANTHER" id="PTHR30246">
    <property type="entry name" value="2-KETO-3-DEOXY-6-PHOSPHOGLUCONATE ALDOLASE"/>
    <property type="match status" value="1"/>
</dbReference>
<evidence type="ECO:0000313" key="9">
    <source>
        <dbReference type="Proteomes" id="UP000265560"/>
    </source>
</evidence>
<dbReference type="AlphaFoldDB" id="A0A385ZAP6"/>
<dbReference type="NCBIfam" id="NF004325">
    <property type="entry name" value="PRK05718.1"/>
    <property type="match status" value="1"/>
</dbReference>
<organism evidence="8 9">
    <name type="scientific">Pseudomonas cavernae</name>
    <dbReference type="NCBI Taxonomy" id="2320867"/>
    <lineage>
        <taxon>Bacteria</taxon>
        <taxon>Pseudomonadati</taxon>
        <taxon>Pseudomonadota</taxon>
        <taxon>Gammaproteobacteria</taxon>
        <taxon>Pseudomonadales</taxon>
        <taxon>Pseudomonadaceae</taxon>
        <taxon>Pseudomonas</taxon>
    </lineage>
</organism>
<dbReference type="Proteomes" id="UP000265560">
    <property type="component" value="Chromosome"/>
</dbReference>
<accession>A0A385ZAP6</accession>
<evidence type="ECO:0000256" key="4">
    <source>
        <dbReference type="ARBA" id="ARBA00011233"/>
    </source>
</evidence>
<dbReference type="Gene3D" id="3.20.20.70">
    <property type="entry name" value="Aldolase class I"/>
    <property type="match status" value="1"/>
</dbReference>
<evidence type="ECO:0000256" key="5">
    <source>
        <dbReference type="ARBA" id="ARBA00013063"/>
    </source>
</evidence>
<gene>
    <name evidence="8" type="ORF">D3880_14765</name>
</gene>
<comment type="catalytic activity">
    <reaction evidence="1">
        <text>2-dehydro-3-deoxy-6-phospho-D-gluconate = D-glyceraldehyde 3-phosphate + pyruvate</text>
        <dbReference type="Rhea" id="RHEA:17089"/>
        <dbReference type="ChEBI" id="CHEBI:15361"/>
        <dbReference type="ChEBI" id="CHEBI:57569"/>
        <dbReference type="ChEBI" id="CHEBI:59776"/>
        <dbReference type="EC" id="4.1.2.14"/>
    </reaction>
</comment>
<dbReference type="InterPro" id="IPR031337">
    <property type="entry name" value="KDPG/KHG_AS_1"/>
</dbReference>
<evidence type="ECO:0000256" key="6">
    <source>
        <dbReference type="ARBA" id="ARBA00023239"/>
    </source>
</evidence>
<comment type="subunit">
    <text evidence="4">Homotrimer.</text>
</comment>
<dbReference type="KEGG" id="pcav:D3880_14765"/>
<dbReference type="Pfam" id="PF01081">
    <property type="entry name" value="Aldolase"/>
    <property type="match status" value="1"/>
</dbReference>
<evidence type="ECO:0000313" key="8">
    <source>
        <dbReference type="EMBL" id="AYC35102.1"/>
    </source>
</evidence>
<evidence type="ECO:0000256" key="2">
    <source>
        <dbReference type="ARBA" id="ARBA00004736"/>
    </source>
</evidence>
<dbReference type="OrthoDB" id="9805177at2"/>
<dbReference type="InterPro" id="IPR013785">
    <property type="entry name" value="Aldolase_TIM"/>
</dbReference>
<proteinExistence type="inferred from homology"/>
<dbReference type="EC" id="4.1.2.14" evidence="5"/>
<keyword evidence="6" id="KW-0456">Lyase</keyword>